<protein>
    <submittedName>
        <fullName evidence="2">Uncharacterized protein</fullName>
    </submittedName>
</protein>
<gene>
    <name evidence="2" type="ORF">SDC9_78422</name>
</gene>
<dbReference type="AlphaFoldDB" id="A0A644YTG3"/>
<name>A0A644YTG3_9ZZZZ</name>
<comment type="caution">
    <text evidence="2">The sequence shown here is derived from an EMBL/GenBank/DDBJ whole genome shotgun (WGS) entry which is preliminary data.</text>
</comment>
<dbReference type="EMBL" id="VSSQ01006200">
    <property type="protein sequence ID" value="MPM31865.1"/>
    <property type="molecule type" value="Genomic_DNA"/>
</dbReference>
<evidence type="ECO:0000256" key="1">
    <source>
        <dbReference type="SAM" id="MobiDB-lite"/>
    </source>
</evidence>
<feature type="region of interest" description="Disordered" evidence="1">
    <location>
        <begin position="191"/>
        <end position="217"/>
    </location>
</feature>
<sequence length="217" mass="24422">MVGKARRGKEVCVPRRSLGCLRPEYRPDRARRQDVQLLGQIGVEVLLQPLQGANDREIGGRKRKPSVPSKVQAGHVFDASRLRAGLPLRSVQFHEGGKRAYAIDAPPRSRELCLRRTHGLVERRERSSYHGAAVDRTQWLTGFHPSQRVQGVRQRWRLAREYPAATNQGRREVASRYRNRDDQLAVIAAPTMPRGPSPQSHHWAEPTSSPTGLVGVL</sequence>
<organism evidence="2">
    <name type="scientific">bioreactor metagenome</name>
    <dbReference type="NCBI Taxonomy" id="1076179"/>
    <lineage>
        <taxon>unclassified sequences</taxon>
        <taxon>metagenomes</taxon>
        <taxon>ecological metagenomes</taxon>
    </lineage>
</organism>
<evidence type="ECO:0000313" key="2">
    <source>
        <dbReference type="EMBL" id="MPM31865.1"/>
    </source>
</evidence>
<reference evidence="2" key="1">
    <citation type="submission" date="2019-08" db="EMBL/GenBank/DDBJ databases">
        <authorList>
            <person name="Kucharzyk K."/>
            <person name="Murdoch R.W."/>
            <person name="Higgins S."/>
            <person name="Loffler F."/>
        </authorList>
    </citation>
    <scope>NUCLEOTIDE SEQUENCE</scope>
</reference>
<proteinExistence type="predicted"/>
<accession>A0A644YTG3</accession>